<dbReference type="EMBL" id="HBJA01073963">
    <property type="protein sequence ID" value="CAE0814792.1"/>
    <property type="molecule type" value="Transcribed_RNA"/>
</dbReference>
<keyword evidence="1" id="KW-1133">Transmembrane helix</keyword>
<keyword evidence="1" id="KW-0812">Transmembrane</keyword>
<protein>
    <submittedName>
        <fullName evidence="3">Uncharacterized protein</fullName>
    </submittedName>
</protein>
<dbReference type="AlphaFoldDB" id="A0A6T2ASI3"/>
<evidence type="ECO:0000313" key="2">
    <source>
        <dbReference type="EMBL" id="CAE0814792.1"/>
    </source>
</evidence>
<name>A0A6T2ASI3_9EUGL</name>
<evidence type="ECO:0000313" key="3">
    <source>
        <dbReference type="EMBL" id="CAE0814796.1"/>
    </source>
</evidence>
<feature type="transmembrane region" description="Helical" evidence="1">
    <location>
        <begin position="104"/>
        <end position="124"/>
    </location>
</feature>
<dbReference type="EMBL" id="HBJA01073967">
    <property type="protein sequence ID" value="CAE0814796.1"/>
    <property type="molecule type" value="Transcribed_RNA"/>
</dbReference>
<sequence length="146" mass="15629">MLPHKYHACYNSSGPAQGTVSPSSVDVMQWKCFVGPDVPPAFTASNGGKRESGKKSISRSLGLGLGVLRPASALLMGCVGRAPPTPTELQLAFFRSVQKLLGHRLSWCIALLVGCMLCIIVWWCKGKSCQRRKGAPLFTRASPGTV</sequence>
<keyword evidence="1" id="KW-0472">Membrane</keyword>
<reference evidence="3" key="1">
    <citation type="submission" date="2021-01" db="EMBL/GenBank/DDBJ databases">
        <authorList>
            <person name="Corre E."/>
            <person name="Pelletier E."/>
            <person name="Niang G."/>
            <person name="Scheremetjew M."/>
            <person name="Finn R."/>
            <person name="Kale V."/>
            <person name="Holt S."/>
            <person name="Cochrane G."/>
            <person name="Meng A."/>
            <person name="Brown T."/>
            <person name="Cohen L."/>
        </authorList>
    </citation>
    <scope>NUCLEOTIDE SEQUENCE</scope>
    <source>
        <strain evidence="3">CCMP1594</strain>
    </source>
</reference>
<organism evidence="3">
    <name type="scientific">Eutreptiella gymnastica</name>
    <dbReference type="NCBI Taxonomy" id="73025"/>
    <lineage>
        <taxon>Eukaryota</taxon>
        <taxon>Discoba</taxon>
        <taxon>Euglenozoa</taxon>
        <taxon>Euglenida</taxon>
        <taxon>Spirocuta</taxon>
        <taxon>Euglenophyceae</taxon>
        <taxon>Eutreptiales</taxon>
        <taxon>Eutreptiaceae</taxon>
        <taxon>Eutreptiella</taxon>
    </lineage>
</organism>
<evidence type="ECO:0000256" key="1">
    <source>
        <dbReference type="SAM" id="Phobius"/>
    </source>
</evidence>
<proteinExistence type="predicted"/>
<accession>A0A6T2ASI3</accession>
<gene>
    <name evidence="2" type="ORF">EGYM00163_LOCUS25948</name>
    <name evidence="3" type="ORF">EGYM00163_LOCUS25952</name>
</gene>